<dbReference type="InterPro" id="IPR001680">
    <property type="entry name" value="WD40_rpt"/>
</dbReference>
<dbReference type="SUPFAM" id="SSF50978">
    <property type="entry name" value="WD40 repeat-like"/>
    <property type="match status" value="1"/>
</dbReference>
<dbReference type="PROSITE" id="PS50082">
    <property type="entry name" value="WD_REPEATS_2"/>
    <property type="match status" value="3"/>
</dbReference>
<dbReference type="InterPro" id="IPR015943">
    <property type="entry name" value="WD40/YVTN_repeat-like_dom_sf"/>
</dbReference>
<evidence type="ECO:0000256" key="5">
    <source>
        <dbReference type="ARBA" id="ARBA00023054"/>
    </source>
</evidence>
<dbReference type="Gene3D" id="2.130.10.10">
    <property type="entry name" value="YVTN repeat-like/Quinoprotein amine dehydrogenase"/>
    <property type="match status" value="1"/>
</dbReference>
<evidence type="ECO:0000313" key="13">
    <source>
        <dbReference type="EMBL" id="KAF2456292.1"/>
    </source>
</evidence>
<gene>
    <name evidence="13" type="ORF">BDY21DRAFT_372430</name>
</gene>
<evidence type="ECO:0000256" key="8">
    <source>
        <dbReference type="PROSITE-ProRule" id="PRU00221"/>
    </source>
</evidence>
<dbReference type="SMART" id="SM01166">
    <property type="entry name" value="DUF1899"/>
    <property type="match status" value="1"/>
</dbReference>
<proteinExistence type="inferred from homology"/>
<evidence type="ECO:0000256" key="4">
    <source>
        <dbReference type="ARBA" id="ARBA00022737"/>
    </source>
</evidence>
<dbReference type="InterPro" id="IPR036322">
    <property type="entry name" value="WD40_repeat_dom_sf"/>
</dbReference>
<dbReference type="SMART" id="SM01167">
    <property type="entry name" value="DUF1900"/>
    <property type="match status" value="1"/>
</dbReference>
<evidence type="ECO:0000256" key="7">
    <source>
        <dbReference type="ARBA" id="ARBA00062568"/>
    </source>
</evidence>
<organism evidence="13 14">
    <name type="scientific">Lineolata rhizophorae</name>
    <dbReference type="NCBI Taxonomy" id="578093"/>
    <lineage>
        <taxon>Eukaryota</taxon>
        <taxon>Fungi</taxon>
        <taxon>Dikarya</taxon>
        <taxon>Ascomycota</taxon>
        <taxon>Pezizomycotina</taxon>
        <taxon>Dothideomycetes</taxon>
        <taxon>Dothideomycetes incertae sedis</taxon>
        <taxon>Lineolatales</taxon>
        <taxon>Lineolataceae</taxon>
        <taxon>Lineolata</taxon>
    </lineage>
</organism>
<feature type="compositionally biased region" description="Low complexity" evidence="11">
    <location>
        <begin position="557"/>
        <end position="584"/>
    </location>
</feature>
<dbReference type="GO" id="GO:0030479">
    <property type="term" value="C:actin cortical patch"/>
    <property type="evidence" value="ECO:0007669"/>
    <property type="project" value="UniProtKB-ARBA"/>
</dbReference>
<feature type="region of interest" description="Disordered" evidence="11">
    <location>
        <begin position="16"/>
        <end position="80"/>
    </location>
</feature>
<evidence type="ECO:0000259" key="12">
    <source>
        <dbReference type="SMART" id="SM01166"/>
    </source>
</evidence>
<dbReference type="AlphaFoldDB" id="A0A6A6NXW4"/>
<evidence type="ECO:0000256" key="3">
    <source>
        <dbReference type="ARBA" id="ARBA00022574"/>
    </source>
</evidence>
<dbReference type="InterPro" id="IPR015048">
    <property type="entry name" value="DUF1899"/>
</dbReference>
<feature type="compositionally biased region" description="Low complexity" evidence="11">
    <location>
        <begin position="452"/>
        <end position="464"/>
    </location>
</feature>
<evidence type="ECO:0000256" key="2">
    <source>
        <dbReference type="ARBA" id="ARBA00022553"/>
    </source>
</evidence>
<feature type="repeat" description="WD" evidence="8">
    <location>
        <begin position="172"/>
        <end position="214"/>
    </location>
</feature>
<feature type="repeat" description="WD" evidence="8">
    <location>
        <begin position="214"/>
        <end position="255"/>
    </location>
</feature>
<evidence type="ECO:0000256" key="6">
    <source>
        <dbReference type="ARBA" id="ARBA00023203"/>
    </source>
</evidence>
<reference evidence="13" key="1">
    <citation type="journal article" date="2020" name="Stud. Mycol.">
        <title>101 Dothideomycetes genomes: a test case for predicting lifestyles and emergence of pathogens.</title>
        <authorList>
            <person name="Haridas S."/>
            <person name="Albert R."/>
            <person name="Binder M."/>
            <person name="Bloem J."/>
            <person name="Labutti K."/>
            <person name="Salamov A."/>
            <person name="Andreopoulos B."/>
            <person name="Baker S."/>
            <person name="Barry K."/>
            <person name="Bills G."/>
            <person name="Bluhm B."/>
            <person name="Cannon C."/>
            <person name="Castanera R."/>
            <person name="Culley D."/>
            <person name="Daum C."/>
            <person name="Ezra D."/>
            <person name="Gonzalez J."/>
            <person name="Henrissat B."/>
            <person name="Kuo A."/>
            <person name="Liang C."/>
            <person name="Lipzen A."/>
            <person name="Lutzoni F."/>
            <person name="Magnuson J."/>
            <person name="Mondo S."/>
            <person name="Nolan M."/>
            <person name="Ohm R."/>
            <person name="Pangilinan J."/>
            <person name="Park H.-J."/>
            <person name="Ramirez L."/>
            <person name="Alfaro M."/>
            <person name="Sun H."/>
            <person name="Tritt A."/>
            <person name="Yoshinaga Y."/>
            <person name="Zwiers L.-H."/>
            <person name="Turgeon B."/>
            <person name="Goodwin S."/>
            <person name="Spatafora J."/>
            <person name="Crous P."/>
            <person name="Grigoriev I."/>
        </authorList>
    </citation>
    <scope>NUCLEOTIDE SEQUENCE</scope>
    <source>
        <strain evidence="13">ATCC 16933</strain>
    </source>
</reference>
<comment type="similarity">
    <text evidence="1 9">Belongs to the WD repeat coronin family.</text>
</comment>
<dbReference type="OrthoDB" id="1850764at2759"/>
<keyword evidence="2" id="KW-0597">Phosphoprotein</keyword>
<name>A0A6A6NXW4_9PEZI</name>
<dbReference type="FunFam" id="2.130.10.10:FF:000197">
    <property type="entry name" value="Coronin"/>
    <property type="match status" value="1"/>
</dbReference>
<dbReference type="Pfam" id="PF08953">
    <property type="entry name" value="DUF1899"/>
    <property type="match status" value="1"/>
</dbReference>
<dbReference type="PRINTS" id="PR00320">
    <property type="entry name" value="GPROTEINBRPT"/>
</dbReference>
<protein>
    <recommendedName>
        <fullName evidence="9">Coronin</fullName>
    </recommendedName>
</protein>
<dbReference type="GO" id="GO:0007015">
    <property type="term" value="P:actin filament organization"/>
    <property type="evidence" value="ECO:0007669"/>
    <property type="project" value="TreeGrafter"/>
</dbReference>
<dbReference type="PANTHER" id="PTHR10856">
    <property type="entry name" value="CORONIN"/>
    <property type="match status" value="1"/>
</dbReference>
<feature type="compositionally biased region" description="Acidic residues" evidence="11">
    <location>
        <begin position="509"/>
        <end position="521"/>
    </location>
</feature>
<feature type="repeat" description="WD" evidence="8">
    <location>
        <begin position="116"/>
        <end position="158"/>
    </location>
</feature>
<dbReference type="InterPro" id="IPR019775">
    <property type="entry name" value="WD40_repeat_CS"/>
</dbReference>
<evidence type="ECO:0000256" key="1">
    <source>
        <dbReference type="ARBA" id="ARBA00009482"/>
    </source>
</evidence>
<keyword evidence="14" id="KW-1185">Reference proteome</keyword>
<dbReference type="InterPro" id="IPR015505">
    <property type="entry name" value="Coronin"/>
</dbReference>
<dbReference type="PROSITE" id="PS50294">
    <property type="entry name" value="WD_REPEATS_REGION"/>
    <property type="match status" value="3"/>
</dbReference>
<evidence type="ECO:0000256" key="11">
    <source>
        <dbReference type="SAM" id="MobiDB-lite"/>
    </source>
</evidence>
<feature type="domain" description="DUF1899" evidence="12">
    <location>
        <begin position="4"/>
        <end position="107"/>
    </location>
</feature>
<keyword evidence="3 8" id="KW-0853">WD repeat</keyword>
<dbReference type="SMART" id="SM00320">
    <property type="entry name" value="WD40"/>
    <property type="match status" value="3"/>
</dbReference>
<evidence type="ECO:0000256" key="9">
    <source>
        <dbReference type="RuleBase" id="RU280818"/>
    </source>
</evidence>
<dbReference type="InterPro" id="IPR020472">
    <property type="entry name" value="WD40_PAC1"/>
</dbReference>
<dbReference type="GO" id="GO:0051015">
    <property type="term" value="F:actin filament binding"/>
    <property type="evidence" value="ECO:0007669"/>
    <property type="project" value="TreeGrafter"/>
</dbReference>
<dbReference type="Proteomes" id="UP000799766">
    <property type="component" value="Unassembled WGS sequence"/>
</dbReference>
<dbReference type="PROSITE" id="PS00678">
    <property type="entry name" value="WD_REPEATS_1"/>
    <property type="match status" value="1"/>
</dbReference>
<feature type="coiled-coil region" evidence="10">
    <location>
        <begin position="605"/>
        <end position="632"/>
    </location>
</feature>
<feature type="compositionally biased region" description="Basic and acidic residues" evidence="11">
    <location>
        <begin position="524"/>
        <end position="533"/>
    </location>
</feature>
<comment type="subunit">
    <text evidence="7">Binds to F-actin.</text>
</comment>
<keyword evidence="4 9" id="KW-0677">Repeat</keyword>
<sequence>MSGRFVRASKYRHVFGRSTKKASNRSSAPSAIADGSAAHRSNATTTSASPRMLGTPTSSRQDAATDQRDGSRPLTTNHAQANPHYISVNWESSGGGAFSVIPLGERGRIPEHIPLFRGHTAAVLDTDWSPFDDNLIASASEDGKVFIWKVPEDFTLHTDAEEPADVSPVSKFTGHSRKVGHVLFNPSAENVLASASGDYSIKIWDVESSAAKLSLKHGDIVQSLSWSANGSLLVTTCRDKKLRIWDSRQQKPAIEQPGHPGAKNSRSVWMGEHDRVATTGFSKMSDRQLGLWDVRTPGDPIGGFQILDSISGVCMPFWDDGTKCLYLAGKGDGNIRYYEYENDKFEYLNAYQSSEPQRGIAFLPKRGVNVHENEVMRAFKTVNDTYVEPISFIVPRRAEVFQNDIYPPTLGLKPSMSAANWFAGNEGLPPKISLESVYEGEEPTVLPPESYKPAVSAAQPAPAANAPPPKKEEPKPAPTSAPAAARSPPPSMKENKASIAEMANKYADNEPEESEEDETSSFEEVPKPVERPAQKVAEPVKPSLVAAAAPPQPKPAAQPTLTPSSPPQTAEAPTPRAPAATAAAEGIKGTLAEIKSMLEMQSKAMTTQSDQIAQLTAEVDTLKTRLGEQRSDREKDERIRRLELELEEAKS</sequence>
<dbReference type="Pfam" id="PF00400">
    <property type="entry name" value="WD40"/>
    <property type="match status" value="3"/>
</dbReference>
<evidence type="ECO:0000256" key="10">
    <source>
        <dbReference type="SAM" id="Coils"/>
    </source>
</evidence>
<keyword evidence="5 10" id="KW-0175">Coiled coil</keyword>
<feature type="compositionally biased region" description="Polar residues" evidence="11">
    <location>
        <begin position="39"/>
        <end position="62"/>
    </location>
</feature>
<evidence type="ECO:0000313" key="14">
    <source>
        <dbReference type="Proteomes" id="UP000799766"/>
    </source>
</evidence>
<feature type="region of interest" description="Disordered" evidence="11">
    <location>
        <begin position="439"/>
        <end position="585"/>
    </location>
</feature>
<dbReference type="Pfam" id="PF16300">
    <property type="entry name" value="WD40_4"/>
    <property type="match status" value="1"/>
</dbReference>
<dbReference type="EMBL" id="MU001683">
    <property type="protein sequence ID" value="KAF2456292.1"/>
    <property type="molecule type" value="Genomic_DNA"/>
</dbReference>
<keyword evidence="6" id="KW-0009">Actin-binding</keyword>
<dbReference type="PANTHER" id="PTHR10856:SF0">
    <property type="entry name" value="CORONIN"/>
    <property type="match status" value="1"/>
</dbReference>
<accession>A0A6A6NXW4</accession>